<name>A0A1A8J0X8_NOTKU</name>
<feature type="non-terminal residue" evidence="1">
    <location>
        <position position="37"/>
    </location>
</feature>
<accession>A0A1A8J0X8</accession>
<reference evidence="1" key="1">
    <citation type="submission" date="2016-05" db="EMBL/GenBank/DDBJ databases">
        <authorList>
            <person name="Lavstsen T."/>
            <person name="Jespersen J.S."/>
        </authorList>
    </citation>
    <scope>NUCLEOTIDE SEQUENCE</scope>
    <source>
        <tissue evidence="1">Brain</tissue>
    </source>
</reference>
<organism evidence="1">
    <name type="scientific">Nothobranchius kuhntae</name>
    <name type="common">Beira killifish</name>
    <dbReference type="NCBI Taxonomy" id="321403"/>
    <lineage>
        <taxon>Eukaryota</taxon>
        <taxon>Metazoa</taxon>
        <taxon>Chordata</taxon>
        <taxon>Craniata</taxon>
        <taxon>Vertebrata</taxon>
        <taxon>Euteleostomi</taxon>
        <taxon>Actinopterygii</taxon>
        <taxon>Neopterygii</taxon>
        <taxon>Teleostei</taxon>
        <taxon>Neoteleostei</taxon>
        <taxon>Acanthomorphata</taxon>
        <taxon>Ovalentaria</taxon>
        <taxon>Atherinomorphae</taxon>
        <taxon>Cyprinodontiformes</taxon>
        <taxon>Nothobranchiidae</taxon>
        <taxon>Nothobranchius</taxon>
    </lineage>
</organism>
<gene>
    <name evidence="1" type="primary">NSRP1</name>
</gene>
<dbReference type="EMBL" id="HAED01016850">
    <property type="protein sequence ID" value="SBR03295.1"/>
    <property type="molecule type" value="Transcribed_RNA"/>
</dbReference>
<protein>
    <submittedName>
        <fullName evidence="1">Nuclear speckle splicing regulatory protein 1</fullName>
    </submittedName>
</protein>
<evidence type="ECO:0000313" key="1">
    <source>
        <dbReference type="EMBL" id="SBR03295.1"/>
    </source>
</evidence>
<dbReference type="AlphaFoldDB" id="A0A1A8J0X8"/>
<feature type="non-terminal residue" evidence="1">
    <location>
        <position position="1"/>
    </location>
</feature>
<reference evidence="1" key="2">
    <citation type="submission" date="2016-06" db="EMBL/GenBank/DDBJ databases">
        <title>The genome of a short-lived fish provides insights into sex chromosome evolution and the genetic control of aging.</title>
        <authorList>
            <person name="Reichwald K."/>
            <person name="Felder M."/>
            <person name="Petzold A."/>
            <person name="Koch P."/>
            <person name="Groth M."/>
            <person name="Platzer M."/>
        </authorList>
    </citation>
    <scope>NUCLEOTIDE SEQUENCE</scope>
    <source>
        <tissue evidence="1">Brain</tissue>
    </source>
</reference>
<proteinExistence type="predicted"/>
<sequence>KPRKQNKVLKKIKCRYICPTTHFYLYKAIIHQHVVFI</sequence>